<sequence>MDPAQPIFIILDGSNYILWAQAMRSFIKGKKLWRYLTGDITIPIKTADEPQLKFDERLDDWDSKNHQIITWFRNTSVLSIYQQFGRYNTAKEIWDLLAQRYTTADLTHQYQLHDSFHRMKQEPGQSINSFLSQMQGIWDQLELSEPSWTCSEDSARFIVYRDHLRLIQFFMSLTDAYESVQSSLLHWSPLPTLDNAVAELLYEETRQGLLQTRRPDITMSQIGTGHFPRDCPCNTEKWSKNPSSTSAPPKPGLQSRFKPPSHSANDVLNDSSSSALSVNDVAEIVKQIMYNSGTLSSSALSVTSGYGIEHKGYRCWDPISNRLRISRHVVFWEHKMFSSLSSFHLPHSSNVSFFTNSSVPLFHDSDETHIPLSDDFTAPPEMSARPANPVTPDQGPPSVSEVTESTHSLHDHPQRHENLQHIFKTFIVFLLLFLYMNLNLIARLVLILIGSKRCTMNYRHRLQPILGI</sequence>
<evidence type="ECO:0000256" key="2">
    <source>
        <dbReference type="SAM" id="Phobius"/>
    </source>
</evidence>
<dbReference type="Pfam" id="PF14223">
    <property type="entry name" value="Retrotran_gag_2"/>
    <property type="match status" value="1"/>
</dbReference>
<dbReference type="PANTHER" id="PTHR37610">
    <property type="entry name" value="CCHC-TYPE DOMAIN-CONTAINING PROTEIN"/>
    <property type="match status" value="1"/>
</dbReference>
<feature type="region of interest" description="Disordered" evidence="1">
    <location>
        <begin position="373"/>
        <end position="413"/>
    </location>
</feature>
<evidence type="ECO:0000313" key="4">
    <source>
        <dbReference type="EMBL" id="KAK2981018.1"/>
    </source>
</evidence>
<dbReference type="InterPro" id="IPR057670">
    <property type="entry name" value="SH3_retrovirus"/>
</dbReference>
<keyword evidence="2" id="KW-0812">Transmembrane</keyword>
<name>A0AA88R268_9ASTE</name>
<feature type="domain" description="Retroviral polymerase SH3-like" evidence="3">
    <location>
        <begin position="305"/>
        <end position="341"/>
    </location>
</feature>
<protein>
    <recommendedName>
        <fullName evidence="3">Retroviral polymerase SH3-like domain-containing protein</fullName>
    </recommendedName>
</protein>
<dbReference type="Proteomes" id="UP001187471">
    <property type="component" value="Unassembled WGS sequence"/>
</dbReference>
<dbReference type="PANTHER" id="PTHR37610:SF80">
    <property type="entry name" value="RETROTRANSPOSON GAG DOMAIN-CONTAINING PROTEIN"/>
    <property type="match status" value="1"/>
</dbReference>
<evidence type="ECO:0000313" key="5">
    <source>
        <dbReference type="Proteomes" id="UP001187471"/>
    </source>
</evidence>
<dbReference type="Pfam" id="PF25597">
    <property type="entry name" value="SH3_retrovirus"/>
    <property type="match status" value="1"/>
</dbReference>
<evidence type="ECO:0000256" key="1">
    <source>
        <dbReference type="SAM" id="MobiDB-lite"/>
    </source>
</evidence>
<keyword evidence="2" id="KW-0472">Membrane</keyword>
<keyword evidence="2" id="KW-1133">Transmembrane helix</keyword>
<feature type="compositionally biased region" description="Polar residues" evidence="1">
    <location>
        <begin position="262"/>
        <end position="271"/>
    </location>
</feature>
<reference evidence="4" key="1">
    <citation type="submission" date="2022-12" db="EMBL/GenBank/DDBJ databases">
        <title>Draft genome assemblies for two species of Escallonia (Escalloniales).</title>
        <authorList>
            <person name="Chanderbali A."/>
            <person name="Dervinis C."/>
            <person name="Anghel I."/>
            <person name="Soltis D."/>
            <person name="Soltis P."/>
            <person name="Zapata F."/>
        </authorList>
    </citation>
    <scope>NUCLEOTIDE SEQUENCE</scope>
    <source>
        <strain evidence="4">UCBG92.1500</strain>
        <tissue evidence="4">Leaf</tissue>
    </source>
</reference>
<feature type="transmembrane region" description="Helical" evidence="2">
    <location>
        <begin position="426"/>
        <end position="449"/>
    </location>
</feature>
<comment type="caution">
    <text evidence="4">The sequence shown here is derived from an EMBL/GenBank/DDBJ whole genome shotgun (WGS) entry which is preliminary data.</text>
</comment>
<keyword evidence="5" id="KW-1185">Reference proteome</keyword>
<gene>
    <name evidence="4" type="ORF">RJ640_012177</name>
</gene>
<feature type="region of interest" description="Disordered" evidence="1">
    <location>
        <begin position="233"/>
        <end position="271"/>
    </location>
</feature>
<dbReference type="EMBL" id="JAVXUO010001571">
    <property type="protein sequence ID" value="KAK2981018.1"/>
    <property type="molecule type" value="Genomic_DNA"/>
</dbReference>
<proteinExistence type="predicted"/>
<organism evidence="4 5">
    <name type="scientific">Escallonia rubra</name>
    <dbReference type="NCBI Taxonomy" id="112253"/>
    <lineage>
        <taxon>Eukaryota</taxon>
        <taxon>Viridiplantae</taxon>
        <taxon>Streptophyta</taxon>
        <taxon>Embryophyta</taxon>
        <taxon>Tracheophyta</taxon>
        <taxon>Spermatophyta</taxon>
        <taxon>Magnoliopsida</taxon>
        <taxon>eudicotyledons</taxon>
        <taxon>Gunneridae</taxon>
        <taxon>Pentapetalae</taxon>
        <taxon>asterids</taxon>
        <taxon>campanulids</taxon>
        <taxon>Escalloniales</taxon>
        <taxon>Escalloniaceae</taxon>
        <taxon>Escallonia</taxon>
    </lineage>
</organism>
<dbReference type="AlphaFoldDB" id="A0AA88R268"/>
<evidence type="ECO:0000259" key="3">
    <source>
        <dbReference type="Pfam" id="PF25597"/>
    </source>
</evidence>
<accession>A0AA88R268</accession>